<dbReference type="AlphaFoldDB" id="A0A0B0MFL0"/>
<name>A0A0B0MFL0_GOSAR</name>
<reference evidence="2" key="1">
    <citation type="submission" date="2014-09" db="EMBL/GenBank/DDBJ databases">
        <authorList>
            <person name="Mudge J."/>
            <person name="Ramaraj T."/>
            <person name="Lindquist I.E."/>
            <person name="Bharti A.K."/>
            <person name="Sundararajan A."/>
            <person name="Cameron C.T."/>
            <person name="Woodward J.E."/>
            <person name="May G.D."/>
            <person name="Brubaker C."/>
            <person name="Broadhvest J."/>
            <person name="Wilkins T.A."/>
        </authorList>
    </citation>
    <scope>NUCLEOTIDE SEQUENCE</scope>
    <source>
        <strain evidence="2">cv. AKA8401</strain>
    </source>
</reference>
<keyword evidence="2" id="KW-1185">Reference proteome</keyword>
<comment type="caution">
    <text evidence="1">The sequence shown here is derived from an EMBL/GenBank/DDBJ whole genome shotgun (WGS) entry which is preliminary data.</text>
</comment>
<evidence type="ECO:0000313" key="2">
    <source>
        <dbReference type="Proteomes" id="UP000032142"/>
    </source>
</evidence>
<protein>
    <submittedName>
        <fullName evidence="1">Uncharacterized protein</fullName>
    </submittedName>
</protein>
<gene>
    <name evidence="1" type="ORF">F383_38448</name>
</gene>
<sequence length="23" mass="2864">MTEFSLDWQFRSKLMRLRLVIPP</sequence>
<evidence type="ECO:0000313" key="1">
    <source>
        <dbReference type="EMBL" id="KHF99579.1"/>
    </source>
</evidence>
<dbReference type="Proteomes" id="UP000032142">
    <property type="component" value="Unassembled WGS sequence"/>
</dbReference>
<proteinExistence type="predicted"/>
<dbReference type="EMBL" id="JRRC01085233">
    <property type="protein sequence ID" value="KHF99579.1"/>
    <property type="molecule type" value="Genomic_DNA"/>
</dbReference>
<organism evidence="1 2">
    <name type="scientific">Gossypium arboreum</name>
    <name type="common">Tree cotton</name>
    <name type="synonym">Gossypium nanking</name>
    <dbReference type="NCBI Taxonomy" id="29729"/>
    <lineage>
        <taxon>Eukaryota</taxon>
        <taxon>Viridiplantae</taxon>
        <taxon>Streptophyta</taxon>
        <taxon>Embryophyta</taxon>
        <taxon>Tracheophyta</taxon>
        <taxon>Spermatophyta</taxon>
        <taxon>Magnoliopsida</taxon>
        <taxon>eudicotyledons</taxon>
        <taxon>Gunneridae</taxon>
        <taxon>Pentapetalae</taxon>
        <taxon>rosids</taxon>
        <taxon>malvids</taxon>
        <taxon>Malvales</taxon>
        <taxon>Malvaceae</taxon>
        <taxon>Malvoideae</taxon>
        <taxon>Gossypium</taxon>
    </lineage>
</organism>
<accession>A0A0B0MFL0</accession>